<evidence type="ECO:0000256" key="9">
    <source>
        <dbReference type="ARBA" id="ARBA00049563"/>
    </source>
</evidence>
<dbReference type="NCBIfam" id="TIGR00174">
    <property type="entry name" value="miaA"/>
    <property type="match status" value="1"/>
</dbReference>
<gene>
    <name evidence="10 14" type="primary">miaA</name>
    <name evidence="14" type="ORF">NCTC10207_00683</name>
</gene>
<keyword evidence="6 10" id="KW-0547">Nucleotide-binding</keyword>
<evidence type="ECO:0000256" key="8">
    <source>
        <dbReference type="ARBA" id="ARBA00022842"/>
    </source>
</evidence>
<comment type="cofactor">
    <cofactor evidence="1 10">
        <name>Mg(2+)</name>
        <dbReference type="ChEBI" id="CHEBI:18420"/>
    </cofactor>
</comment>
<feature type="binding site" evidence="10">
    <location>
        <begin position="24"/>
        <end position="29"/>
    </location>
    <ligand>
        <name>substrate</name>
    </ligand>
</feature>
<evidence type="ECO:0000256" key="2">
    <source>
        <dbReference type="ARBA" id="ARBA00003213"/>
    </source>
</evidence>
<feature type="binding site" evidence="10">
    <location>
        <begin position="22"/>
        <end position="29"/>
    </location>
    <ligand>
        <name>ATP</name>
        <dbReference type="ChEBI" id="CHEBI:30616"/>
    </ligand>
</feature>
<evidence type="ECO:0000256" key="4">
    <source>
        <dbReference type="ARBA" id="ARBA00022679"/>
    </source>
</evidence>
<comment type="subunit">
    <text evidence="10">Monomer.</text>
</comment>
<accession>A0A7Z9A4C2</accession>
<dbReference type="SUPFAM" id="SSF52540">
    <property type="entry name" value="P-loop containing nucleoside triphosphate hydrolases"/>
    <property type="match status" value="1"/>
</dbReference>
<dbReference type="PANTHER" id="PTHR11088">
    <property type="entry name" value="TRNA DIMETHYLALLYLTRANSFERASE"/>
    <property type="match status" value="1"/>
</dbReference>
<dbReference type="Gene3D" id="1.10.20.140">
    <property type="match status" value="1"/>
</dbReference>
<evidence type="ECO:0000313" key="14">
    <source>
        <dbReference type="EMBL" id="VEI22602.1"/>
    </source>
</evidence>
<dbReference type="InterPro" id="IPR039657">
    <property type="entry name" value="Dimethylallyltransferase"/>
</dbReference>
<evidence type="ECO:0000256" key="10">
    <source>
        <dbReference type="HAMAP-Rule" id="MF_00185"/>
    </source>
</evidence>
<comment type="catalytic activity">
    <reaction evidence="9 10 11">
        <text>adenosine(37) in tRNA + dimethylallyl diphosphate = N(6)-dimethylallyladenosine(37) in tRNA + diphosphate</text>
        <dbReference type="Rhea" id="RHEA:26482"/>
        <dbReference type="Rhea" id="RHEA-COMP:10162"/>
        <dbReference type="Rhea" id="RHEA-COMP:10375"/>
        <dbReference type="ChEBI" id="CHEBI:33019"/>
        <dbReference type="ChEBI" id="CHEBI:57623"/>
        <dbReference type="ChEBI" id="CHEBI:74411"/>
        <dbReference type="ChEBI" id="CHEBI:74415"/>
        <dbReference type="EC" id="2.5.1.75"/>
    </reaction>
</comment>
<organism evidence="14 15">
    <name type="scientific">Rothia aeria</name>
    <dbReference type="NCBI Taxonomy" id="172042"/>
    <lineage>
        <taxon>Bacteria</taxon>
        <taxon>Bacillati</taxon>
        <taxon>Actinomycetota</taxon>
        <taxon>Actinomycetes</taxon>
        <taxon>Micrococcales</taxon>
        <taxon>Micrococcaceae</taxon>
        <taxon>Rothia</taxon>
    </lineage>
</organism>
<dbReference type="GO" id="GO:0052381">
    <property type="term" value="F:tRNA dimethylallyltransferase activity"/>
    <property type="evidence" value="ECO:0007669"/>
    <property type="project" value="UniProtKB-UniRule"/>
</dbReference>
<dbReference type="PANTHER" id="PTHR11088:SF60">
    <property type="entry name" value="TRNA DIMETHYLALLYLTRANSFERASE"/>
    <property type="match status" value="1"/>
</dbReference>
<comment type="caution">
    <text evidence="10">Lacks conserved residue(s) required for the propagation of feature annotation.</text>
</comment>
<evidence type="ECO:0000256" key="11">
    <source>
        <dbReference type="RuleBase" id="RU003783"/>
    </source>
</evidence>
<dbReference type="GO" id="GO:0006400">
    <property type="term" value="P:tRNA modification"/>
    <property type="evidence" value="ECO:0007669"/>
    <property type="project" value="TreeGrafter"/>
</dbReference>
<name>A0A7Z9A4C2_9MICC</name>
<evidence type="ECO:0000313" key="15">
    <source>
        <dbReference type="Proteomes" id="UP000282386"/>
    </source>
</evidence>
<dbReference type="EMBL" id="LR134479">
    <property type="protein sequence ID" value="VEI22602.1"/>
    <property type="molecule type" value="Genomic_DNA"/>
</dbReference>
<keyword evidence="4 10" id="KW-0808">Transferase</keyword>
<evidence type="ECO:0000256" key="6">
    <source>
        <dbReference type="ARBA" id="ARBA00022741"/>
    </source>
</evidence>
<comment type="function">
    <text evidence="2 10 12">Catalyzes the transfer of a dimethylallyl group onto the adenine at position 37 in tRNAs that read codons beginning with uridine, leading to the formation of N6-(dimethylallyl)adenosine (i(6)A).</text>
</comment>
<dbReference type="InterPro" id="IPR027417">
    <property type="entry name" value="P-loop_NTPase"/>
</dbReference>
<comment type="similarity">
    <text evidence="3 10 13">Belongs to the IPP transferase family.</text>
</comment>
<keyword evidence="7 10" id="KW-0067">ATP-binding</keyword>
<sequence>MVPMTSPAPAKTPSRPILAVVGPTGTGKSALAVALAKKLGGECINADSMQFYRGMNIGTAKITPAETQGVAHHLIDIMDLTEEASVAEFQARAREVIADITSRGKYPILVGGSGLYVRAALDKLELPGTDPAVRARLEEESRAHGIGALRARLADVDSDSAAKLNDERRIIRALEVYEVTGRPFSAFMPTREYVSDTLQIGLNMDRARLHERLHDRVMAMEKAGLLAEVEQLAARGLRQGKTASRAIGYAQFLRALEAQTSGADQRYTVAQAIEDTTVATRQFARRQLTWFRADPRVHWFDAESPTLLEDTLTLIQGHIAGSANLA</sequence>
<dbReference type="HAMAP" id="MF_00185">
    <property type="entry name" value="IPP_trans"/>
    <property type="match status" value="1"/>
</dbReference>
<dbReference type="FunFam" id="1.10.20.140:FF:000001">
    <property type="entry name" value="tRNA dimethylallyltransferase"/>
    <property type="match status" value="1"/>
</dbReference>
<evidence type="ECO:0000256" key="7">
    <source>
        <dbReference type="ARBA" id="ARBA00022840"/>
    </source>
</evidence>
<protein>
    <recommendedName>
        <fullName evidence="10">tRNA dimethylallyltransferase</fullName>
        <ecNumber evidence="10">2.5.1.75</ecNumber>
    </recommendedName>
    <alternativeName>
        <fullName evidence="10">Dimethylallyl diphosphate:tRNA dimethylallyltransferase</fullName>
        <shortName evidence="10">DMAPP:tRNA dimethylallyltransferase</shortName>
        <shortName evidence="10">DMATase</shortName>
    </alternativeName>
    <alternativeName>
        <fullName evidence="10">Isopentenyl-diphosphate:tRNA isopentenyltransferase</fullName>
        <shortName evidence="10">IPP transferase</shortName>
        <shortName evidence="10">IPPT</shortName>
        <shortName evidence="10">IPTase</shortName>
    </alternativeName>
</protein>
<evidence type="ECO:0000256" key="12">
    <source>
        <dbReference type="RuleBase" id="RU003784"/>
    </source>
</evidence>
<dbReference type="EC" id="2.5.1.75" evidence="10"/>
<evidence type="ECO:0000256" key="5">
    <source>
        <dbReference type="ARBA" id="ARBA00022694"/>
    </source>
</evidence>
<evidence type="ECO:0000256" key="3">
    <source>
        <dbReference type="ARBA" id="ARBA00005842"/>
    </source>
</evidence>
<evidence type="ECO:0000256" key="13">
    <source>
        <dbReference type="RuleBase" id="RU003785"/>
    </source>
</evidence>
<proteinExistence type="inferred from homology"/>
<dbReference type="GO" id="GO:0005524">
    <property type="term" value="F:ATP binding"/>
    <property type="evidence" value="ECO:0007669"/>
    <property type="project" value="UniProtKB-UniRule"/>
</dbReference>
<reference evidence="14 15" key="1">
    <citation type="submission" date="2018-12" db="EMBL/GenBank/DDBJ databases">
        <authorList>
            <consortium name="Pathogen Informatics"/>
        </authorList>
    </citation>
    <scope>NUCLEOTIDE SEQUENCE [LARGE SCALE GENOMIC DNA]</scope>
    <source>
        <strain evidence="14 15">NCTC10207</strain>
    </source>
</reference>
<keyword evidence="5 10" id="KW-0819">tRNA processing</keyword>
<dbReference type="Gene3D" id="3.40.50.300">
    <property type="entry name" value="P-loop containing nucleotide triphosphate hydrolases"/>
    <property type="match status" value="1"/>
</dbReference>
<feature type="site" description="Interaction with substrate tRNA" evidence="10">
    <location>
        <position position="113"/>
    </location>
</feature>
<dbReference type="Proteomes" id="UP000282386">
    <property type="component" value="Chromosome"/>
</dbReference>
<feature type="region of interest" description="Interaction with substrate tRNA" evidence="10">
    <location>
        <begin position="47"/>
        <end position="50"/>
    </location>
</feature>
<dbReference type="Pfam" id="PF01715">
    <property type="entry name" value="IPPT"/>
    <property type="match status" value="1"/>
</dbReference>
<dbReference type="InterPro" id="IPR018022">
    <property type="entry name" value="IPT"/>
</dbReference>
<evidence type="ECO:0000256" key="1">
    <source>
        <dbReference type="ARBA" id="ARBA00001946"/>
    </source>
</evidence>
<feature type="site" description="Interaction with substrate tRNA" evidence="10">
    <location>
        <position position="134"/>
    </location>
</feature>
<keyword evidence="8 10" id="KW-0460">Magnesium</keyword>
<dbReference type="AlphaFoldDB" id="A0A7Z9A4C2"/>